<organism evidence="5 6">
    <name type="scientific">Defluviitalea saccharophila</name>
    <dbReference type="NCBI Taxonomy" id="879970"/>
    <lineage>
        <taxon>Bacteria</taxon>
        <taxon>Bacillati</taxon>
        <taxon>Bacillota</taxon>
        <taxon>Clostridia</taxon>
        <taxon>Lachnospirales</taxon>
        <taxon>Defluviitaleaceae</taxon>
        <taxon>Defluviitalea</taxon>
    </lineage>
</organism>
<keyword evidence="4" id="KW-0067">ATP-binding</keyword>
<dbReference type="EMBL" id="CP121687">
    <property type="protein sequence ID" value="WZL70402.1"/>
    <property type="molecule type" value="Genomic_DNA"/>
</dbReference>
<dbReference type="RefSeq" id="WP_341877366.1">
    <property type="nucleotide sequence ID" value="NZ_CP121687.1"/>
</dbReference>
<keyword evidence="1" id="KW-0808">Transferase</keyword>
<keyword evidence="3" id="KW-0418">Kinase</keyword>
<accession>A0ABZ2Y4Y8</accession>
<evidence type="ECO:0000256" key="3">
    <source>
        <dbReference type="ARBA" id="ARBA00022777"/>
    </source>
</evidence>
<evidence type="ECO:0000256" key="1">
    <source>
        <dbReference type="ARBA" id="ARBA00022679"/>
    </source>
</evidence>
<keyword evidence="6" id="KW-1185">Reference proteome</keyword>
<protein>
    <submittedName>
        <fullName evidence="5">Cytokinetic ring protein SteA</fullName>
    </submittedName>
</protein>
<dbReference type="NCBIfam" id="NF040608">
    <property type="entry name" value="division_SteA"/>
    <property type="match status" value="1"/>
</dbReference>
<sequence>MSIVGVAKVDYKTKNLIQRITPNDIAIIDHEDLDYACAYSLASKKVKAVINTSNFISGKYPNRGPHILLDAKIPIYENIDHNVFKYIKENDEIVIKENLLIKNELKIRLKPLTKTQCDTYQQLSQKNIQYEMSSFIDNTLEYMKKEKEQLFLPKENPRLNVNIRNKPVVIVIRGHHYMEDLVRLKHFISQNHPILVGVDGGADGFAEINYTPDIVFGDMDSVSDDTLKNAKNIVVHGYCNGTCPGEERLKKLNLEYEKYFCFGTSEDAAILMTYFMGASLIVTVGSHNNIIDFLEKNRRGMSSTILTRMLTGSKLIDAKGFFRLC</sequence>
<dbReference type="SUPFAM" id="SSF63999">
    <property type="entry name" value="Thiamin pyrophosphokinase, catalytic domain"/>
    <property type="match status" value="1"/>
</dbReference>
<dbReference type="InterPro" id="IPR036759">
    <property type="entry name" value="TPK_catalytic_sf"/>
</dbReference>
<dbReference type="Proteomes" id="UP001486565">
    <property type="component" value="Chromosome"/>
</dbReference>
<name>A0ABZ2Y4Y8_9FIRM</name>
<evidence type="ECO:0000256" key="2">
    <source>
        <dbReference type="ARBA" id="ARBA00022741"/>
    </source>
</evidence>
<dbReference type="InterPro" id="IPR047795">
    <property type="entry name" value="Put_SteA-like"/>
</dbReference>
<reference evidence="5 6" key="1">
    <citation type="submission" date="2023-03" db="EMBL/GenBank/DDBJ databases">
        <title>Novel Species.</title>
        <authorList>
            <person name="Ma S."/>
        </authorList>
    </citation>
    <scope>NUCLEOTIDE SEQUENCE [LARGE SCALE GENOMIC DNA]</scope>
    <source>
        <strain evidence="5 6">LIND6LT2</strain>
    </source>
</reference>
<dbReference type="Gene3D" id="3.40.50.10240">
    <property type="entry name" value="Thiamin pyrophosphokinase, catalytic domain"/>
    <property type="match status" value="1"/>
</dbReference>
<evidence type="ECO:0000256" key="4">
    <source>
        <dbReference type="ARBA" id="ARBA00022840"/>
    </source>
</evidence>
<evidence type="ECO:0000313" key="5">
    <source>
        <dbReference type="EMBL" id="WZL70402.1"/>
    </source>
</evidence>
<gene>
    <name evidence="5" type="primary">steA</name>
    <name evidence="5" type="ORF">QBE51_02395</name>
</gene>
<proteinExistence type="predicted"/>
<keyword evidence="2" id="KW-0547">Nucleotide-binding</keyword>
<evidence type="ECO:0000313" key="6">
    <source>
        <dbReference type="Proteomes" id="UP001486565"/>
    </source>
</evidence>